<evidence type="ECO:0000313" key="6">
    <source>
        <dbReference type="Proteomes" id="UP000316079"/>
    </source>
</evidence>
<dbReference type="CDD" id="cd00096">
    <property type="entry name" value="Ig"/>
    <property type="match status" value="1"/>
</dbReference>
<dbReference type="Proteomes" id="UP000316079">
    <property type="component" value="Unassembled WGS sequence"/>
</dbReference>
<name>A0A553QUS8_9TELE</name>
<dbReference type="SUPFAM" id="SSF48726">
    <property type="entry name" value="Immunoglobulin"/>
    <property type="match status" value="9"/>
</dbReference>
<comment type="caution">
    <text evidence="5">The sequence shown here is derived from an EMBL/GenBank/DDBJ whole genome shotgun (WGS) entry which is preliminary data.</text>
</comment>
<dbReference type="InterPro" id="IPR003598">
    <property type="entry name" value="Ig_sub2"/>
</dbReference>
<gene>
    <name evidence="5" type="ORF">DNTS_022861</name>
</gene>
<reference evidence="5 6" key="1">
    <citation type="journal article" date="2019" name="Sci. Data">
        <title>Hybrid genome assembly and annotation of Danionella translucida.</title>
        <authorList>
            <person name="Kadobianskyi M."/>
            <person name="Schulze L."/>
            <person name="Schuelke M."/>
            <person name="Judkewitz B."/>
        </authorList>
    </citation>
    <scope>NUCLEOTIDE SEQUENCE [LARGE SCALE GENOMIC DNA]</scope>
    <source>
        <strain evidence="5 6">Bolton</strain>
    </source>
</reference>
<dbReference type="InterPro" id="IPR003599">
    <property type="entry name" value="Ig_sub"/>
</dbReference>
<keyword evidence="3" id="KW-1133">Transmembrane helix</keyword>
<keyword evidence="3" id="KW-0472">Membrane</keyword>
<feature type="domain" description="Ig-like" evidence="4">
    <location>
        <begin position="52"/>
        <end position="136"/>
    </location>
</feature>
<keyword evidence="6" id="KW-1185">Reference proteome</keyword>
<dbReference type="GO" id="GO:0006955">
    <property type="term" value="P:immune response"/>
    <property type="evidence" value="ECO:0007669"/>
    <property type="project" value="TreeGrafter"/>
</dbReference>
<feature type="domain" description="Ig-like" evidence="4">
    <location>
        <begin position="298"/>
        <end position="373"/>
    </location>
</feature>
<dbReference type="Pfam" id="PF13895">
    <property type="entry name" value="Ig_2"/>
    <property type="match status" value="2"/>
</dbReference>
<evidence type="ECO:0000256" key="3">
    <source>
        <dbReference type="SAM" id="Phobius"/>
    </source>
</evidence>
<dbReference type="GO" id="GO:0007166">
    <property type="term" value="P:cell surface receptor signaling pathway"/>
    <property type="evidence" value="ECO:0007669"/>
    <property type="project" value="TreeGrafter"/>
</dbReference>
<feature type="transmembrane region" description="Helical" evidence="3">
    <location>
        <begin position="854"/>
        <end position="876"/>
    </location>
</feature>
<evidence type="ECO:0000259" key="4">
    <source>
        <dbReference type="PROSITE" id="PS50835"/>
    </source>
</evidence>
<dbReference type="SMART" id="SM00408">
    <property type="entry name" value="IGc2"/>
    <property type="match status" value="7"/>
</dbReference>
<dbReference type="Gene3D" id="2.60.40.10">
    <property type="entry name" value="Immunoglobulins"/>
    <property type="match status" value="9"/>
</dbReference>
<protein>
    <recommendedName>
        <fullName evidence="4">Ig-like domain-containing protein</fullName>
    </recommendedName>
</protein>
<dbReference type="GO" id="GO:0009897">
    <property type="term" value="C:external side of plasma membrane"/>
    <property type="evidence" value="ECO:0007669"/>
    <property type="project" value="TreeGrafter"/>
</dbReference>
<dbReference type="InterPro" id="IPR050488">
    <property type="entry name" value="Ig_Fc_receptor"/>
</dbReference>
<proteinExistence type="predicted"/>
<dbReference type="InterPro" id="IPR007110">
    <property type="entry name" value="Ig-like_dom"/>
</dbReference>
<feature type="domain" description="Ig-like" evidence="4">
    <location>
        <begin position="202"/>
        <end position="284"/>
    </location>
</feature>
<dbReference type="STRING" id="623744.A0A553QUS8"/>
<organism evidence="5 6">
    <name type="scientific">Danionella cerebrum</name>
    <dbReference type="NCBI Taxonomy" id="2873325"/>
    <lineage>
        <taxon>Eukaryota</taxon>
        <taxon>Metazoa</taxon>
        <taxon>Chordata</taxon>
        <taxon>Craniata</taxon>
        <taxon>Vertebrata</taxon>
        <taxon>Euteleostomi</taxon>
        <taxon>Actinopterygii</taxon>
        <taxon>Neopterygii</taxon>
        <taxon>Teleostei</taxon>
        <taxon>Ostariophysi</taxon>
        <taxon>Cypriniformes</taxon>
        <taxon>Danionidae</taxon>
        <taxon>Danioninae</taxon>
        <taxon>Danionella</taxon>
    </lineage>
</organism>
<feature type="domain" description="Ig-like" evidence="4">
    <location>
        <begin position="491"/>
        <end position="583"/>
    </location>
</feature>
<dbReference type="PROSITE" id="PS50835">
    <property type="entry name" value="IG_LIKE"/>
    <property type="match status" value="7"/>
</dbReference>
<feature type="domain" description="Ig-like" evidence="4">
    <location>
        <begin position="758"/>
        <end position="844"/>
    </location>
</feature>
<feature type="domain" description="Ig-like" evidence="4">
    <location>
        <begin position="586"/>
        <end position="674"/>
    </location>
</feature>
<keyword evidence="3" id="KW-0812">Transmembrane</keyword>
<feature type="domain" description="Ig-like" evidence="4">
    <location>
        <begin position="399"/>
        <end position="468"/>
    </location>
</feature>
<dbReference type="OrthoDB" id="6151406at2759"/>
<dbReference type="Pfam" id="PF13927">
    <property type="entry name" value="Ig_3"/>
    <property type="match status" value="3"/>
</dbReference>
<accession>A0A553QUS8</accession>
<dbReference type="InterPro" id="IPR013783">
    <property type="entry name" value="Ig-like_fold"/>
</dbReference>
<dbReference type="SMART" id="SM00409">
    <property type="entry name" value="IG"/>
    <property type="match status" value="8"/>
</dbReference>
<keyword evidence="1" id="KW-0732">Signal</keyword>
<sequence length="926" mass="102124">MLLLTFFLEELEVKDLAVNSIKSKRSIMGSRALLLFLFLMCLIPSGFTQERPKPLAKVSPDPRVFRGETVTLTCDLQREDKDAWEYTWFKDGESQNSFRENRIATYSFRSAETRNGVYTCSAQKGSLGSLVSDPLTLTVMGTKFSSSSMPPYGRNSINGDTLTIKDIVASDQKEYWCQAEMEGRSVSTQPSSHLSLTVLASPKSVVNVTPDTIVYSGETVVLKCVIESEFSDWRYMWVKGGVSWELKSSDRYTVNGDTVTIREVAESDMDQFWCRAFVNGRSISSVPKHGEFSVKPSPRSTLTVSPDSHVFAGERVYLKCSSTLGLTDWRFEWFKGSKDSSSSLLLSSDRYSVDADTLSIREATEADQGQYWCGGRRPGRPSLTLNSSSVLLAVNSAKPKPYLESDVTDEELTGNQMYLTCDFRYYDQWDFYWYKNSQSTEINLTRKQNVYLLEINSESDGGQFWCRAGRGKPVFYSQYSNAAWINVTASPKAVVTVLPDRRVFKGEQVSLRCDVKGGGDTEWIYSWGTEGTNQNNQLKNILGRTFTQELNISQVDQSHSGKYFCTGHTGTQRSQSSEAVPLTVIPGEARAALRVSPGPWLTEGDSVTLNCEVPDSSTGWRFSWFRDADLLSDSSRGAGGSYKLSPASLQHTGVYICRAQRGGAAYYTQNSSMELVWVSDAASSPVSLVVSPSRGQHFSFDSLSLSCDSSGWTVRRYTSSNPEDCSSQSGSSCGISSLQESDSGVYWCQSDSGEKRSPLNITVTQEDVILESPAGPVTEGETLTLLCSHRSRSSSILSAAFYKDGSLIQNQTTGEMSIAAVSESDEGFYSCRTEGGASPRSWISVRAPSSRFPVVAVAIGLSGCALLLMLLFLLLFTHNKNKGNLKPAPNQSQQENLPLNPGLELNVPCSQNTTKKTTLRESGENI</sequence>
<dbReference type="AlphaFoldDB" id="A0A553QUS8"/>
<dbReference type="GO" id="GO:0004888">
    <property type="term" value="F:transmembrane signaling receptor activity"/>
    <property type="evidence" value="ECO:0007669"/>
    <property type="project" value="TreeGrafter"/>
</dbReference>
<evidence type="ECO:0000256" key="2">
    <source>
        <dbReference type="ARBA" id="ARBA00023157"/>
    </source>
</evidence>
<dbReference type="EMBL" id="SRMA01025525">
    <property type="protein sequence ID" value="TRY93536.1"/>
    <property type="molecule type" value="Genomic_DNA"/>
</dbReference>
<evidence type="ECO:0000313" key="5">
    <source>
        <dbReference type="EMBL" id="TRY93536.1"/>
    </source>
</evidence>
<keyword evidence="2" id="KW-1015">Disulfide bond</keyword>
<dbReference type="PANTHER" id="PTHR11481:SF64">
    <property type="entry name" value="FC RECEPTOR-LIKE PROTEIN 4"/>
    <property type="match status" value="1"/>
</dbReference>
<dbReference type="PANTHER" id="PTHR11481">
    <property type="entry name" value="IMMUNOGLOBULIN FC RECEPTOR"/>
    <property type="match status" value="1"/>
</dbReference>
<dbReference type="InterPro" id="IPR036179">
    <property type="entry name" value="Ig-like_dom_sf"/>
</dbReference>
<evidence type="ECO:0000256" key="1">
    <source>
        <dbReference type="ARBA" id="ARBA00022729"/>
    </source>
</evidence>